<evidence type="ECO:0000313" key="3">
    <source>
        <dbReference type="EMBL" id="AIF46773.1"/>
    </source>
</evidence>
<feature type="transmembrane region" description="Helical" evidence="2">
    <location>
        <begin position="226"/>
        <end position="245"/>
    </location>
</feature>
<dbReference type="HOGENOM" id="CLU_682823_0_0_6"/>
<dbReference type="PATRIC" id="fig|1217721.7.peg.1173"/>
<evidence type="ECO:0000256" key="2">
    <source>
        <dbReference type="SAM" id="Phobius"/>
    </source>
</evidence>
<name>A0A075K3K9_9GAMM</name>
<organism evidence="3 4">
    <name type="scientific">Dyella japonica A8</name>
    <dbReference type="NCBI Taxonomy" id="1217721"/>
    <lineage>
        <taxon>Bacteria</taxon>
        <taxon>Pseudomonadati</taxon>
        <taxon>Pseudomonadota</taxon>
        <taxon>Gammaproteobacteria</taxon>
        <taxon>Lysobacterales</taxon>
        <taxon>Rhodanobacteraceae</taxon>
        <taxon>Dyella</taxon>
    </lineage>
</organism>
<evidence type="ECO:0000256" key="1">
    <source>
        <dbReference type="SAM" id="MobiDB-lite"/>
    </source>
</evidence>
<keyword evidence="2" id="KW-1133">Transmembrane helix</keyword>
<dbReference type="Proteomes" id="UP000027987">
    <property type="component" value="Chromosome"/>
</dbReference>
<gene>
    <name evidence="3" type="ORF">HY57_05600</name>
</gene>
<evidence type="ECO:0000313" key="4">
    <source>
        <dbReference type="Proteomes" id="UP000027987"/>
    </source>
</evidence>
<feature type="compositionally biased region" description="Pro residues" evidence="1">
    <location>
        <begin position="123"/>
        <end position="132"/>
    </location>
</feature>
<keyword evidence="4" id="KW-1185">Reference proteome</keyword>
<sequence length="403" mass="42731">MDHRCLVLSGRLLDGQDPTAVHARMAAAFGMEMAGFRERVFSRAPLIIRRGLDADTAQAQVAQLRGMGVEADAWPDGDRLVWLRRDNQVRGPLPEEALGCYAEAGDQWCHDGGQTWFNWEPAPAGPEPPPLPMQASASVHPVPEAGESADDAAAALSETPPAEPVLPPPLPAAAAARPVKKSLSLAAVFAAVLGVAALHWHVLSPFALLVALCALVYLFPRPTLRGRAIAVAAVAVSALALVLWMQRPATTPVVQQPYVPRPLKPLQAGGPGAAATAQCMAQTATPKNDEDRFLLTGERLLTGRAQRKGDTYVAEAAVAVDQQCQPSALQLYVFRNGVFIGTVLDKAAGMASNRLTNFDLVDDQHLRVTLAQCTDQPASCAATSVRQFAVMPGGGGWTLGEMK</sequence>
<dbReference type="STRING" id="1217721.HY57_05600"/>
<dbReference type="EMBL" id="CP008884">
    <property type="protein sequence ID" value="AIF46773.1"/>
    <property type="molecule type" value="Genomic_DNA"/>
</dbReference>
<proteinExistence type="predicted"/>
<keyword evidence="2" id="KW-0472">Membrane</keyword>
<keyword evidence="2" id="KW-0812">Transmembrane</keyword>
<feature type="transmembrane region" description="Helical" evidence="2">
    <location>
        <begin position="186"/>
        <end position="219"/>
    </location>
</feature>
<protein>
    <submittedName>
        <fullName evidence="3">Uncharacterized protein</fullName>
    </submittedName>
</protein>
<dbReference type="AlphaFoldDB" id="A0A075K3K9"/>
<dbReference type="RefSeq" id="WP_019465835.1">
    <property type="nucleotide sequence ID" value="NZ_ALOY01000164.1"/>
</dbReference>
<reference evidence="3 4" key="1">
    <citation type="submission" date="2014-07" db="EMBL/GenBank/DDBJ databases">
        <title>Complete Genome Sequence of Dyella japonica Strain A8 Isolated from Malaysian Tropical Soil.</title>
        <authorList>
            <person name="Hui R.K.H."/>
            <person name="Chen J.-W."/>
            <person name="Chan K.-G."/>
            <person name="Leung F.C.C."/>
        </authorList>
    </citation>
    <scope>NUCLEOTIDE SEQUENCE [LARGE SCALE GENOMIC DNA]</scope>
    <source>
        <strain evidence="3 4">A8</strain>
    </source>
</reference>
<dbReference type="KEGG" id="dja:HY57_05600"/>
<feature type="region of interest" description="Disordered" evidence="1">
    <location>
        <begin position="120"/>
        <end position="169"/>
    </location>
</feature>
<accession>A0A075K3K9</accession>
<dbReference type="OrthoDB" id="5939176at2"/>